<gene>
    <name evidence="8" type="ORF">HLI28_14350</name>
</gene>
<organism evidence="8 9">
    <name type="scientific">Isoptericola sediminis</name>
    <dbReference type="NCBI Taxonomy" id="2733572"/>
    <lineage>
        <taxon>Bacteria</taxon>
        <taxon>Bacillati</taxon>
        <taxon>Actinomycetota</taxon>
        <taxon>Actinomycetes</taxon>
        <taxon>Micrococcales</taxon>
        <taxon>Promicromonosporaceae</taxon>
        <taxon>Isoptericola</taxon>
    </lineage>
</organism>
<dbReference type="Gene3D" id="2.170.16.10">
    <property type="entry name" value="Hedgehog/Intein (Hint) domain"/>
    <property type="match status" value="1"/>
</dbReference>
<dbReference type="PRINTS" id="PR00379">
    <property type="entry name" value="INTEIN"/>
</dbReference>
<dbReference type="InterPro" id="IPR027434">
    <property type="entry name" value="Homing_endonucl"/>
</dbReference>
<keyword evidence="4" id="KW-0408">Iron</keyword>
<dbReference type="GO" id="GO:0016539">
    <property type="term" value="P:intein-mediated protein splicing"/>
    <property type="evidence" value="ECO:0007669"/>
    <property type="project" value="InterPro"/>
</dbReference>
<keyword evidence="9" id="KW-1185">Reference proteome</keyword>
<dbReference type="EMBL" id="JABFAJ010000024">
    <property type="protein sequence ID" value="NNU28711.1"/>
    <property type="molecule type" value="Genomic_DNA"/>
</dbReference>
<dbReference type="InterPro" id="IPR040086">
    <property type="entry name" value="MJ0683-like"/>
</dbReference>
<keyword evidence="3" id="KW-0651">Protein splicing</keyword>
<dbReference type="SUPFAM" id="SSF55608">
    <property type="entry name" value="Homing endonucleases"/>
    <property type="match status" value="1"/>
</dbReference>
<dbReference type="GO" id="GO:0004519">
    <property type="term" value="F:endonuclease activity"/>
    <property type="evidence" value="ECO:0007669"/>
    <property type="project" value="InterPro"/>
</dbReference>
<protein>
    <submittedName>
        <fullName evidence="8">Radical SAM protein</fullName>
    </submittedName>
</protein>
<evidence type="ECO:0000256" key="2">
    <source>
        <dbReference type="ARBA" id="ARBA00022813"/>
    </source>
</evidence>
<dbReference type="InterPro" id="IPR004042">
    <property type="entry name" value="Intein_endonuc_central"/>
</dbReference>
<feature type="compositionally biased region" description="Basic and acidic residues" evidence="6">
    <location>
        <begin position="679"/>
        <end position="690"/>
    </location>
</feature>
<dbReference type="Pfam" id="PF14528">
    <property type="entry name" value="LAGLIDADG_3"/>
    <property type="match status" value="1"/>
</dbReference>
<dbReference type="PROSITE" id="PS50819">
    <property type="entry name" value="INTEIN_ENDONUCLEASE"/>
    <property type="match status" value="1"/>
</dbReference>
<comment type="caution">
    <text evidence="8">The sequence shown here is derived from an EMBL/GenBank/DDBJ whole genome shotgun (WGS) entry which is preliminary data.</text>
</comment>
<reference evidence="8 9" key="1">
    <citation type="submission" date="2020-05" db="EMBL/GenBank/DDBJ databases">
        <title>Genome sequence of Isoptericola sp. JC619 isolated from Chilika lagoon, India.</title>
        <authorList>
            <person name="Kumar D."/>
            <person name="Appam K."/>
            <person name="Gandham S."/>
            <person name="Uppada J."/>
            <person name="Sasikala C."/>
            <person name="Venkata Ramana C."/>
        </authorList>
    </citation>
    <scope>NUCLEOTIDE SEQUENCE [LARGE SCALE GENOMIC DNA]</scope>
    <source>
        <strain evidence="8 9">JC619</strain>
    </source>
</reference>
<dbReference type="GO" id="GO:0051536">
    <property type="term" value="F:iron-sulfur cluster binding"/>
    <property type="evidence" value="ECO:0007669"/>
    <property type="project" value="UniProtKB-KW"/>
</dbReference>
<dbReference type="PROSITE" id="PS50818">
    <property type="entry name" value="INTEIN_C_TER"/>
    <property type="match status" value="1"/>
</dbReference>
<evidence type="ECO:0000256" key="6">
    <source>
        <dbReference type="SAM" id="MobiDB-lite"/>
    </source>
</evidence>
<dbReference type="NCBIfam" id="NF038136">
    <property type="entry name" value="rSAM_Rv_intein"/>
    <property type="match status" value="1"/>
</dbReference>
<accession>A0A849K6U7</accession>
<evidence type="ECO:0000313" key="9">
    <source>
        <dbReference type="Proteomes" id="UP000557204"/>
    </source>
</evidence>
<feature type="domain" description="DOD-type homing endonuclease" evidence="7">
    <location>
        <begin position="204"/>
        <end position="341"/>
    </location>
</feature>
<dbReference type="InterPro" id="IPR030934">
    <property type="entry name" value="Intein_C"/>
</dbReference>
<evidence type="ECO:0000256" key="3">
    <source>
        <dbReference type="ARBA" id="ARBA00023000"/>
    </source>
</evidence>
<dbReference type="RefSeq" id="WP_171248220.1">
    <property type="nucleotide sequence ID" value="NZ_JABFAJ010000024.1"/>
</dbReference>
<dbReference type="PANTHER" id="PTHR43432">
    <property type="entry name" value="SLR0285 PROTEIN"/>
    <property type="match status" value="1"/>
</dbReference>
<proteinExistence type="predicted"/>
<dbReference type="InterPro" id="IPR006142">
    <property type="entry name" value="INTEIN"/>
</dbReference>
<name>A0A849K6U7_9MICO</name>
<evidence type="ECO:0000256" key="1">
    <source>
        <dbReference type="ARBA" id="ARBA00022723"/>
    </source>
</evidence>
<dbReference type="GO" id="GO:0046872">
    <property type="term" value="F:metal ion binding"/>
    <property type="evidence" value="ECO:0007669"/>
    <property type="project" value="UniProtKB-KW"/>
</dbReference>
<dbReference type="InterPro" id="IPR036844">
    <property type="entry name" value="Hint_dom_sf"/>
</dbReference>
<evidence type="ECO:0000256" key="4">
    <source>
        <dbReference type="ARBA" id="ARBA00023004"/>
    </source>
</evidence>
<dbReference type="InterPro" id="IPR006141">
    <property type="entry name" value="Intein_N"/>
</dbReference>
<evidence type="ECO:0000256" key="5">
    <source>
        <dbReference type="ARBA" id="ARBA00023014"/>
    </source>
</evidence>
<dbReference type="InterPro" id="IPR003587">
    <property type="entry name" value="Hint_dom_N"/>
</dbReference>
<evidence type="ECO:0000259" key="7">
    <source>
        <dbReference type="PROSITE" id="PS50819"/>
    </source>
</evidence>
<dbReference type="SUPFAM" id="SSF51294">
    <property type="entry name" value="Hedgehog/intein (Hint) domain"/>
    <property type="match status" value="1"/>
</dbReference>
<keyword evidence="5" id="KW-0411">Iron-sulfur</keyword>
<keyword evidence="2" id="KW-0068">Autocatalytic cleavage</keyword>
<keyword evidence="1" id="KW-0479">Metal-binding</keyword>
<dbReference type="Gene3D" id="3.80.30.30">
    <property type="match status" value="1"/>
</dbReference>
<dbReference type="SMART" id="SM00306">
    <property type="entry name" value="HintN"/>
    <property type="match status" value="1"/>
</dbReference>
<dbReference type="Gene3D" id="3.10.28.10">
    <property type="entry name" value="Homing endonucleases"/>
    <property type="match status" value="1"/>
</dbReference>
<dbReference type="Proteomes" id="UP000557204">
    <property type="component" value="Unassembled WGS sequence"/>
</dbReference>
<dbReference type="CDD" id="cd00081">
    <property type="entry name" value="Hint"/>
    <property type="match status" value="1"/>
</dbReference>
<feature type="region of interest" description="Disordered" evidence="6">
    <location>
        <begin position="162"/>
        <end position="196"/>
    </location>
</feature>
<evidence type="ECO:0000313" key="8">
    <source>
        <dbReference type="EMBL" id="NNU28711.1"/>
    </source>
</evidence>
<dbReference type="PANTHER" id="PTHR43432:SF3">
    <property type="entry name" value="SLR0285 PROTEIN"/>
    <property type="match status" value="1"/>
</dbReference>
<dbReference type="AlphaFoldDB" id="A0A849K6U7"/>
<dbReference type="PROSITE" id="PS50817">
    <property type="entry name" value="INTEIN_N_TER"/>
    <property type="match status" value="1"/>
</dbReference>
<dbReference type="InterPro" id="IPR004860">
    <property type="entry name" value="LAGLIDADG_dom"/>
</dbReference>
<sequence length="713" mass="77854">MRWDGQATTADDGALPGLERPGLARLGLVRSTRTPEFAGITFHEVMAKSALSKVPAASRMPFRWTVNPYRGCSHACTYCVSPSTLVLMADGTQKPIGQVSVGDRIVGTRRQGTYRRFVETTVLARWTSVKPAYRVILRDGTEIVASAEHRFLARGRGWKHVAAGPPGTQRPHLTTNDSLMGFGTGRPEDGTGSTESRDYRLGYLTGMIRGDGMIFEKTYARTSRGGARVCMFRLALADREGLDRTARYLALDGIVTRRRPFVTATETRRAMSALHTARSADVDAIRRLIEWPAVPSAEWSRGFLSGIFDAEGSCSRGIVRIANKDEAILSQVADSLRRFALDHTLEPPGPNGVARVRVRGGLAARERFFHLVRPAIVRKLSVTGMALKTSVDLGVVMVEACGFDQEMVDITTGTGDFVANGVVAHNCFARPTHEYLDLDAGTDFDSQVVVKTNVDQVLRAELARPSWRREPVALGTNTDPYQRAEGRYRLMPGIISALADSRTPFSILTKGTLLRRDLPLIADAATHVDVGLGVSLSFVDAELQQAVEPGTPTPKARLDLVRTIRAAGLPCGVMVAPVLPWLTDSTDHLTRLLDAIADAGATGVTVVPLRLKPGVREWYLQWLAREHPDRVAGYRRVFARGADAHDGYRDWLWQRVRPLLEERGFAGSAHRAASGATGRYDDDLRPHDDADYPAGSMVAAAPGAPAERSATLF</sequence>
<feature type="compositionally biased region" description="Low complexity" evidence="6">
    <location>
        <begin position="693"/>
        <end position="713"/>
    </location>
</feature>
<dbReference type="InterPro" id="IPR058240">
    <property type="entry name" value="rSAM_sf"/>
</dbReference>
<feature type="region of interest" description="Disordered" evidence="6">
    <location>
        <begin position="671"/>
        <end position="713"/>
    </location>
</feature>
<dbReference type="SUPFAM" id="SSF102114">
    <property type="entry name" value="Radical SAM enzymes"/>
    <property type="match status" value="1"/>
</dbReference>
<dbReference type="NCBIfam" id="NF038135">
    <property type="entry name" value="rSAM_Rv2578c"/>
    <property type="match status" value="1"/>
</dbReference>